<dbReference type="HOGENOM" id="CLU_2409908_0_0_6"/>
<comment type="caution">
    <text evidence="1">The sequence shown here is derived from an EMBL/GenBank/DDBJ whole genome shotgun (WGS) entry which is preliminary data.</text>
</comment>
<evidence type="ECO:0000313" key="2">
    <source>
        <dbReference type="Proteomes" id="UP000013049"/>
    </source>
</evidence>
<dbReference type="EMBL" id="APPC01000018">
    <property type="protein sequence ID" value="ENU91525.1"/>
    <property type="molecule type" value="Genomic_DNA"/>
</dbReference>
<dbReference type="RefSeq" id="WP_004772219.1">
    <property type="nucleotide sequence ID" value="NZ_KB849357.1"/>
</dbReference>
<proteinExistence type="predicted"/>
<dbReference type="eggNOG" id="ENOG5033FGI">
    <property type="taxonomic scope" value="Bacteria"/>
</dbReference>
<evidence type="ECO:0000313" key="1">
    <source>
        <dbReference type="EMBL" id="ENU91525.1"/>
    </source>
</evidence>
<reference evidence="1 2" key="1">
    <citation type="submission" date="2013-02" db="EMBL/GenBank/DDBJ databases">
        <title>The Genome Sequence of Acinetobacter sp. NIPH 758.</title>
        <authorList>
            <consortium name="The Broad Institute Genome Sequencing Platform"/>
            <consortium name="The Broad Institute Genome Sequencing Center for Infectious Disease"/>
            <person name="Cerqueira G."/>
            <person name="Feldgarden M."/>
            <person name="Courvalin P."/>
            <person name="Perichon B."/>
            <person name="Grillot-Courvalin C."/>
            <person name="Clermont D."/>
            <person name="Rocha E."/>
            <person name="Yoon E.-J."/>
            <person name="Nemec A."/>
            <person name="Walker B."/>
            <person name="Young S.K."/>
            <person name="Zeng Q."/>
            <person name="Gargeya S."/>
            <person name="Fitzgerald M."/>
            <person name="Haas B."/>
            <person name="Abouelleil A."/>
            <person name="Alvarado L."/>
            <person name="Arachchi H.M."/>
            <person name="Berlin A.M."/>
            <person name="Chapman S.B."/>
            <person name="Dewar J."/>
            <person name="Goldberg J."/>
            <person name="Griggs A."/>
            <person name="Gujja S."/>
            <person name="Hansen M."/>
            <person name="Howarth C."/>
            <person name="Imamovic A."/>
            <person name="Larimer J."/>
            <person name="McCowan C."/>
            <person name="Murphy C."/>
            <person name="Neiman D."/>
            <person name="Pearson M."/>
            <person name="Priest M."/>
            <person name="Roberts A."/>
            <person name="Saif S."/>
            <person name="Shea T."/>
            <person name="Sisk P."/>
            <person name="Sykes S."/>
            <person name="Wortman J."/>
            <person name="Nusbaum C."/>
            <person name="Birren B."/>
        </authorList>
    </citation>
    <scope>NUCLEOTIDE SEQUENCE [LARGE SCALE GENOMIC DNA]</scope>
    <source>
        <strain evidence="1 2">NIPH 758</strain>
    </source>
</reference>
<sequence>MHDWSFISINIIWFEAKIVIQLRNNKTEDVFLIAEKFLNFKLTKKDEWGESISLNEITKFDRMDNGNFYIKLEIQSGDVCEIEAKNIILPSFITTL</sequence>
<name>N8UVU7_9GAMM</name>
<dbReference type="AlphaFoldDB" id="N8UVU7"/>
<gene>
    <name evidence="1" type="ORF">F971_02617</name>
</gene>
<protein>
    <submittedName>
        <fullName evidence="1">Uncharacterized protein</fullName>
    </submittedName>
</protein>
<accession>N8UVU7</accession>
<dbReference type="Proteomes" id="UP000013049">
    <property type="component" value="Unassembled WGS sequence"/>
</dbReference>
<organism evidence="1 2">
    <name type="scientific">Acinetobacter vivianii</name>
    <dbReference type="NCBI Taxonomy" id="1776742"/>
    <lineage>
        <taxon>Bacteria</taxon>
        <taxon>Pseudomonadati</taxon>
        <taxon>Pseudomonadota</taxon>
        <taxon>Gammaproteobacteria</taxon>
        <taxon>Moraxellales</taxon>
        <taxon>Moraxellaceae</taxon>
        <taxon>Acinetobacter</taxon>
    </lineage>
</organism>